<dbReference type="PANTHER" id="PTHR39196">
    <property type="entry name" value="PRIMOSOME, DNAD SUBUNIT"/>
    <property type="match status" value="1"/>
</dbReference>
<organism evidence="2 3">
    <name type="scientific">Candidatus Parabacteroides intestinipullorum</name>
    <dbReference type="NCBI Taxonomy" id="2838723"/>
    <lineage>
        <taxon>Bacteria</taxon>
        <taxon>Pseudomonadati</taxon>
        <taxon>Bacteroidota</taxon>
        <taxon>Bacteroidia</taxon>
        <taxon>Bacteroidales</taxon>
        <taxon>Tannerellaceae</taxon>
        <taxon>Parabacteroides</taxon>
    </lineage>
</organism>
<protein>
    <submittedName>
        <fullName evidence="2">DUF4373 domain-containing protein</fullName>
    </submittedName>
</protein>
<dbReference type="Proteomes" id="UP000886740">
    <property type="component" value="Unassembled WGS sequence"/>
</dbReference>
<dbReference type="InterPro" id="IPR025400">
    <property type="entry name" value="Lin1244/Lin1753-like_N"/>
</dbReference>
<accession>A0A9D1XAN1</accession>
<evidence type="ECO:0000313" key="3">
    <source>
        <dbReference type="Proteomes" id="UP000886740"/>
    </source>
</evidence>
<evidence type="ECO:0000259" key="1">
    <source>
        <dbReference type="Pfam" id="PF14297"/>
    </source>
</evidence>
<proteinExistence type="predicted"/>
<gene>
    <name evidence="2" type="ORF">H9977_10945</name>
</gene>
<dbReference type="Pfam" id="PF14297">
    <property type="entry name" value="Lin1244_N"/>
    <property type="match status" value="1"/>
</dbReference>
<dbReference type="AlphaFoldDB" id="A0A9D1XAN1"/>
<sequence>MIAEFGMESVAILLKLQCAIYSNSYYLPWNENRCKIFASKFRMRNAAQLQRIVNWLVDIGYFEQSLYENEGILTSRDIQTQFFGAIARRKKSKSLKY</sequence>
<evidence type="ECO:0000313" key="2">
    <source>
        <dbReference type="EMBL" id="HIX75532.1"/>
    </source>
</evidence>
<dbReference type="EMBL" id="DXEL01000074">
    <property type="protein sequence ID" value="HIX75532.1"/>
    <property type="molecule type" value="Genomic_DNA"/>
</dbReference>
<comment type="caution">
    <text evidence="2">The sequence shown here is derived from an EMBL/GenBank/DDBJ whole genome shotgun (WGS) entry which is preliminary data.</text>
</comment>
<feature type="domain" description="Lin1244/Lin1753-like N-terminal" evidence="1">
    <location>
        <begin position="1"/>
        <end position="78"/>
    </location>
</feature>
<reference evidence="2" key="1">
    <citation type="journal article" date="2021" name="PeerJ">
        <title>Extensive microbial diversity within the chicken gut microbiome revealed by metagenomics and culture.</title>
        <authorList>
            <person name="Gilroy R."/>
            <person name="Ravi A."/>
            <person name="Getino M."/>
            <person name="Pursley I."/>
            <person name="Horton D.L."/>
            <person name="Alikhan N.F."/>
            <person name="Baker D."/>
            <person name="Gharbi K."/>
            <person name="Hall N."/>
            <person name="Watson M."/>
            <person name="Adriaenssens E.M."/>
            <person name="Foster-Nyarko E."/>
            <person name="Jarju S."/>
            <person name="Secka A."/>
            <person name="Antonio M."/>
            <person name="Oren A."/>
            <person name="Chaudhuri R.R."/>
            <person name="La Ragione R."/>
            <person name="Hildebrand F."/>
            <person name="Pallen M.J."/>
        </authorList>
    </citation>
    <scope>NUCLEOTIDE SEQUENCE</scope>
    <source>
        <strain evidence="2">ChiGjej6B6-14162</strain>
    </source>
</reference>
<dbReference type="PANTHER" id="PTHR39196:SF1">
    <property type="entry name" value="PRIMOSOME, DNAD SUBUNIT"/>
    <property type="match status" value="1"/>
</dbReference>
<reference evidence="2" key="2">
    <citation type="submission" date="2021-04" db="EMBL/GenBank/DDBJ databases">
        <authorList>
            <person name="Gilroy R."/>
        </authorList>
    </citation>
    <scope>NUCLEOTIDE SEQUENCE</scope>
    <source>
        <strain evidence="2">ChiGjej6B6-14162</strain>
    </source>
</reference>
<name>A0A9D1XAN1_9BACT</name>